<dbReference type="OrthoDB" id="4750219at2"/>
<gene>
    <name evidence="2" type="ORF">B1B09_11755</name>
    <name evidence="1" type="ORF">DXN06_10470</name>
</gene>
<accession>A0A2B7I2Y7</accession>
<reference evidence="2 3" key="1">
    <citation type="submission" date="2017-02" db="EMBL/GenBank/DDBJ databases">
        <title>Prevalence of linear plasmids in Cutibacterium acnes isolates obtained from cancerous prostatic tissue.</title>
        <authorList>
            <person name="Davidsson S."/>
            <person name="Bruggemann H."/>
        </authorList>
    </citation>
    <scope>NUCLEOTIDE SEQUENCE [LARGE SCALE GENOMIC DNA]</scope>
    <source>
        <strain evidence="2 3">11-78</strain>
    </source>
</reference>
<dbReference type="EMBL" id="MVCE01000007">
    <property type="protein sequence ID" value="PGF31669.1"/>
    <property type="molecule type" value="Genomic_DNA"/>
</dbReference>
<evidence type="ECO:0000313" key="1">
    <source>
        <dbReference type="EMBL" id="AXM07491.1"/>
    </source>
</evidence>
<evidence type="ECO:0000313" key="3">
    <source>
        <dbReference type="Proteomes" id="UP000226191"/>
    </source>
</evidence>
<evidence type="ECO:0000313" key="2">
    <source>
        <dbReference type="EMBL" id="PGF31669.1"/>
    </source>
</evidence>
<dbReference type="EMBL" id="CP031442">
    <property type="protein sequence ID" value="AXM07491.1"/>
    <property type="molecule type" value="Genomic_DNA"/>
</dbReference>
<organism evidence="2 3">
    <name type="scientific">Cutibacterium acnes</name>
    <name type="common">Propionibacterium acnes</name>
    <dbReference type="NCBI Taxonomy" id="1747"/>
    <lineage>
        <taxon>Bacteria</taxon>
        <taxon>Bacillati</taxon>
        <taxon>Actinomycetota</taxon>
        <taxon>Actinomycetes</taxon>
        <taxon>Propionibacteriales</taxon>
        <taxon>Propionibacteriaceae</taxon>
        <taxon>Cutibacterium</taxon>
    </lineage>
</organism>
<evidence type="ECO:0000313" key="4">
    <source>
        <dbReference type="Proteomes" id="UP000256621"/>
    </source>
</evidence>
<dbReference type="RefSeq" id="WP_002515415.1">
    <property type="nucleotide sequence ID" value="NZ_AP019664.1"/>
</dbReference>
<proteinExistence type="predicted"/>
<dbReference type="Proteomes" id="UP000226191">
    <property type="component" value="Unassembled WGS sequence"/>
</dbReference>
<dbReference type="GeneID" id="92857853"/>
<protein>
    <submittedName>
        <fullName evidence="2">Toxin PIN</fullName>
    </submittedName>
</protein>
<name>A0A2B7I2Y7_CUTAC</name>
<dbReference type="AlphaFoldDB" id="A0A2B7I2Y7"/>
<dbReference type="Proteomes" id="UP000256621">
    <property type="component" value="Chromosome"/>
</dbReference>
<sequence length="42" mass="4645">MTRWYLDISATAFDLQVNALAIYDQRLQSAARDCGLTVVAPS</sequence>
<reference evidence="1 4" key="2">
    <citation type="submission" date="2018-08" db="EMBL/GenBank/DDBJ databases">
        <title>Genome sequencing of Cutibacterium acnes KCOM 1315.</title>
        <authorList>
            <person name="Kook J.-K."/>
            <person name="Park S.-N."/>
            <person name="Lim Y.K."/>
        </authorList>
    </citation>
    <scope>NUCLEOTIDE SEQUENCE [LARGE SCALE GENOMIC DNA]</scope>
    <source>
        <strain evidence="1 4">KCOM 1315</strain>
    </source>
</reference>